<dbReference type="Proteomes" id="UP000239772">
    <property type="component" value="Unassembled WGS sequence"/>
</dbReference>
<dbReference type="AlphaFoldDB" id="A0A2T1HLV0"/>
<comment type="caution">
    <text evidence="1">The sequence shown here is derived from an EMBL/GenBank/DDBJ whole genome shotgun (WGS) entry which is preliminary data.</text>
</comment>
<name>A0A2T1HLV0_9HYPH</name>
<evidence type="ECO:0000313" key="2">
    <source>
        <dbReference type="Proteomes" id="UP000239772"/>
    </source>
</evidence>
<organism evidence="1 2">
    <name type="scientific">Alsobacter soli</name>
    <dbReference type="NCBI Taxonomy" id="2109933"/>
    <lineage>
        <taxon>Bacteria</taxon>
        <taxon>Pseudomonadati</taxon>
        <taxon>Pseudomonadota</taxon>
        <taxon>Alphaproteobacteria</taxon>
        <taxon>Hyphomicrobiales</taxon>
        <taxon>Alsobacteraceae</taxon>
        <taxon>Alsobacter</taxon>
    </lineage>
</organism>
<dbReference type="EMBL" id="PVZS01000046">
    <property type="protein sequence ID" value="PSC02608.1"/>
    <property type="molecule type" value="Genomic_DNA"/>
</dbReference>
<accession>A0A2T1HLV0</accession>
<sequence length="78" mass="9159">MSHNIEETEDPYVLVIPHREWKNKGLNAFANHDWVNERDSLYSPSSNHSNSALETDLYRLADAVSFRMPRYRARRVSP</sequence>
<dbReference type="RefSeq" id="WP_106340477.1">
    <property type="nucleotide sequence ID" value="NZ_PVZS01000046.1"/>
</dbReference>
<gene>
    <name evidence="1" type="ORF">SLNSH_23170</name>
</gene>
<evidence type="ECO:0000313" key="1">
    <source>
        <dbReference type="EMBL" id="PSC02608.1"/>
    </source>
</evidence>
<proteinExistence type="predicted"/>
<protein>
    <submittedName>
        <fullName evidence="1">Uncharacterized protein</fullName>
    </submittedName>
</protein>
<reference evidence="2" key="1">
    <citation type="submission" date="2018-03" db="EMBL/GenBank/DDBJ databases">
        <authorList>
            <person name="Sun L."/>
            <person name="Liu H."/>
            <person name="Chen W."/>
            <person name="Huang K."/>
            <person name="Liu W."/>
            <person name="Gao X."/>
        </authorList>
    </citation>
    <scope>NUCLEOTIDE SEQUENCE [LARGE SCALE GENOMIC DNA]</scope>
    <source>
        <strain evidence="2">SH9</strain>
    </source>
</reference>
<keyword evidence="2" id="KW-1185">Reference proteome</keyword>